<dbReference type="PROSITE" id="PS50005">
    <property type="entry name" value="TPR"/>
    <property type="match status" value="3"/>
</dbReference>
<dbReference type="EMBL" id="JACTNZ010000006">
    <property type="protein sequence ID" value="KAG5542663.1"/>
    <property type="molecule type" value="Genomic_DNA"/>
</dbReference>
<dbReference type="Pfam" id="PF13181">
    <property type="entry name" value="TPR_8"/>
    <property type="match status" value="1"/>
</dbReference>
<organism evidence="4 5">
    <name type="scientific">Rhododendron griersonianum</name>
    <dbReference type="NCBI Taxonomy" id="479676"/>
    <lineage>
        <taxon>Eukaryota</taxon>
        <taxon>Viridiplantae</taxon>
        <taxon>Streptophyta</taxon>
        <taxon>Embryophyta</taxon>
        <taxon>Tracheophyta</taxon>
        <taxon>Spermatophyta</taxon>
        <taxon>Magnoliopsida</taxon>
        <taxon>eudicotyledons</taxon>
        <taxon>Gunneridae</taxon>
        <taxon>Pentapetalae</taxon>
        <taxon>asterids</taxon>
        <taxon>Ericales</taxon>
        <taxon>Ericaceae</taxon>
        <taxon>Ericoideae</taxon>
        <taxon>Rhodoreae</taxon>
        <taxon>Rhododendron</taxon>
    </lineage>
</organism>
<protein>
    <recommendedName>
        <fullName evidence="6">Tetratricopeptide repeat protein SKI3</fullName>
    </recommendedName>
</protein>
<dbReference type="GO" id="GO:0006401">
    <property type="term" value="P:RNA catabolic process"/>
    <property type="evidence" value="ECO:0007669"/>
    <property type="project" value="InterPro"/>
</dbReference>
<evidence type="ECO:0000256" key="2">
    <source>
        <dbReference type="ARBA" id="ARBA00022803"/>
    </source>
</evidence>
<feature type="repeat" description="TPR" evidence="3">
    <location>
        <begin position="435"/>
        <end position="468"/>
    </location>
</feature>
<keyword evidence="2 3" id="KW-0802">TPR repeat</keyword>
<gene>
    <name evidence="4" type="ORF">RHGRI_015710</name>
</gene>
<keyword evidence="5" id="KW-1185">Reference proteome</keyword>
<accession>A0AAV6JPM5</accession>
<dbReference type="GO" id="GO:0055087">
    <property type="term" value="C:Ski complex"/>
    <property type="evidence" value="ECO:0007669"/>
    <property type="project" value="InterPro"/>
</dbReference>
<name>A0AAV6JPM5_9ERIC</name>
<evidence type="ECO:0000256" key="1">
    <source>
        <dbReference type="ARBA" id="ARBA00022737"/>
    </source>
</evidence>
<evidence type="ECO:0008006" key="6">
    <source>
        <dbReference type="Google" id="ProtNLM"/>
    </source>
</evidence>
<dbReference type="SUPFAM" id="SSF48452">
    <property type="entry name" value="TPR-like"/>
    <property type="match status" value="3"/>
</dbReference>
<dbReference type="InterPro" id="IPR019734">
    <property type="entry name" value="TPR_rpt"/>
</dbReference>
<dbReference type="InterPro" id="IPR011990">
    <property type="entry name" value="TPR-like_helical_dom_sf"/>
</dbReference>
<comment type="caution">
    <text evidence="4">The sequence shown here is derived from an EMBL/GenBank/DDBJ whole genome shotgun (WGS) entry which is preliminary data.</text>
</comment>
<dbReference type="InterPro" id="IPR039226">
    <property type="entry name" value="Ski3/TTC37"/>
</dbReference>
<sequence length="1121" mass="124926">MLPSLPEEGENGGATAAAAVVRQLQESTVSNPDDPGPHFNLGVLLWENAKESKETREKAAEHFLISAKLNPQNGAAFRYLGHYYSRVSIDHQRALKCYQRAVTLTPDDTESGEALCDLLDEGGKESLEVSVCREASEKSPRAFWAFRRLGYLQIHQKKWSEAVPSLQHAIRGYPACADLWEALGCAYQRLGMFTAAIKSYARATELDSSRLFALVESGNINLMLGSFRKGVEQFQQALLISPQNVSAQYGLASALLGLSNECINSGAFKWGASLLEEASNVARAGTCLAGNIYCIWKLHGDIQLAYANCLPWTEEGQSFENDHEAMRTSIHSWRTTCQSAAVYACSSYQRALHLAPWQANIYTDIAIASDLICSFNECTKQDHNVWQLAEKMSLGGLLLEGDNNEFWVVLGCLCGGSALRQHAFIRGLQIDVSLAIAWAYLGKLYREKDDTRLAMQAFDRARSIDPSLALPWAGMSADIYARIILRFHLLVSQVFGAIQQAVQRAPYYSESHNMKGLVCEARLDYQTASASYRLARCADSTFAGKVSKSHIGDVSINLARSLFQAGNALHAVQECEELNKEGLLDLEGLHIYALSLWKLGKNDLVLSITKDLAARALSMKQPSKDASVILICRLLYYISGLESAATSILKMPKELFQSSKISFVVSAFHALDQCNLLESVVSSSRRYVVSNEEITRMHFLIALGKLVKQGSMGCLGMESGLKHLRKVLHMYPSSDLIRNLLGYLQLSCKEWKDPHIASRCFIIGPSRGLDEKGLKSAYDILGAGAVACYASQNYKKFAVPTCKCQFMHETRAIRQLQMQLHQEPWNHNALYLLILNYLQKAREERFPQHSCEILGRLIKVALSDQLRSKKDMSSQYQMFQLLLCASEISLQGGNHIGCINHAKSASGFLLPNHYLFFAHLQLCRAYAAEDNLSNLHEEYTRCLELKTDCPIGWICLKLIESQYELQADSNLLEMCFESCSKEIKNSENMWMAIFSLVQGLIAVWTNDFICAEELLAQACSLGGAESCLFLCHGAICIELARQLFDSQFISLAIRSLKKAKEASVISLPIVSLLLGQAEASIGSTVKWEKNLRLEWFSWPPGLVSFDPCYIYVNIMQSFLFH</sequence>
<feature type="repeat" description="TPR" evidence="3">
    <location>
        <begin position="177"/>
        <end position="210"/>
    </location>
</feature>
<reference evidence="4 5" key="1">
    <citation type="submission" date="2020-08" db="EMBL/GenBank/DDBJ databases">
        <title>Plant Genome Project.</title>
        <authorList>
            <person name="Zhang R.-G."/>
        </authorList>
    </citation>
    <scope>NUCLEOTIDE SEQUENCE [LARGE SCALE GENOMIC DNA]</scope>
    <source>
        <strain evidence="4">WSP0</strain>
        <tissue evidence="4">Leaf</tissue>
    </source>
</reference>
<feature type="repeat" description="TPR" evidence="3">
    <location>
        <begin position="211"/>
        <end position="244"/>
    </location>
</feature>
<dbReference type="Proteomes" id="UP000823749">
    <property type="component" value="Chromosome 6"/>
</dbReference>
<keyword evidence="1" id="KW-0677">Repeat</keyword>
<dbReference type="SMART" id="SM00028">
    <property type="entry name" value="TPR"/>
    <property type="match status" value="6"/>
</dbReference>
<evidence type="ECO:0000313" key="4">
    <source>
        <dbReference type="EMBL" id="KAG5542663.1"/>
    </source>
</evidence>
<proteinExistence type="predicted"/>
<dbReference type="PANTHER" id="PTHR15704:SF7">
    <property type="entry name" value="SUPERKILLER COMPLEX PROTEIN 3"/>
    <property type="match status" value="1"/>
</dbReference>
<dbReference type="Gene3D" id="1.25.40.10">
    <property type="entry name" value="Tetratricopeptide repeat domain"/>
    <property type="match status" value="3"/>
</dbReference>
<evidence type="ECO:0000256" key="3">
    <source>
        <dbReference type="PROSITE-ProRule" id="PRU00339"/>
    </source>
</evidence>
<evidence type="ECO:0000313" key="5">
    <source>
        <dbReference type="Proteomes" id="UP000823749"/>
    </source>
</evidence>
<dbReference type="PANTHER" id="PTHR15704">
    <property type="entry name" value="SUPERKILLER 3 PROTEIN-RELATED"/>
    <property type="match status" value="1"/>
</dbReference>
<dbReference type="AlphaFoldDB" id="A0AAV6JPM5"/>